<dbReference type="AlphaFoldDB" id="A0A316E5D6"/>
<evidence type="ECO:0000313" key="6">
    <source>
        <dbReference type="Proteomes" id="UP000651837"/>
    </source>
</evidence>
<comment type="caution">
    <text evidence="4">The sequence shown here is derived from an EMBL/GenBank/DDBJ whole genome shotgun (WGS) entry which is preliminary data.</text>
</comment>
<dbReference type="OrthoDB" id="9765926at2"/>
<dbReference type="Proteomes" id="UP000651837">
    <property type="component" value="Unassembled WGS sequence"/>
</dbReference>
<proteinExistence type="predicted"/>
<evidence type="ECO:0000259" key="2">
    <source>
        <dbReference type="Pfam" id="PF17517"/>
    </source>
</evidence>
<feature type="domain" description="DUF11" evidence="1">
    <location>
        <begin position="546"/>
        <end position="662"/>
    </location>
</feature>
<dbReference type="EMBL" id="JACWLN010000001">
    <property type="protein sequence ID" value="MBD1259176.1"/>
    <property type="molecule type" value="Genomic_DNA"/>
</dbReference>
<name>A0A316E5D6_9FLAO</name>
<evidence type="ECO:0000313" key="3">
    <source>
        <dbReference type="EMBL" id="MBD1259176.1"/>
    </source>
</evidence>
<reference evidence="4 5" key="1">
    <citation type="submission" date="2018-05" db="EMBL/GenBank/DDBJ databases">
        <title>Genomic Encyclopedia of Archaeal and Bacterial Type Strains, Phase II (KMG-II): from individual species to whole genera.</title>
        <authorList>
            <person name="Goeker M."/>
        </authorList>
    </citation>
    <scope>NUCLEOTIDE SEQUENCE [LARGE SCALE GENOMIC DNA]</scope>
    <source>
        <strain evidence="4 5">DSM 23514</strain>
    </source>
</reference>
<dbReference type="InterPro" id="IPR035234">
    <property type="entry name" value="IgGFc-bd_N"/>
</dbReference>
<evidence type="ECO:0000313" key="4">
    <source>
        <dbReference type="EMBL" id="PWK24732.1"/>
    </source>
</evidence>
<reference evidence="3 6" key="2">
    <citation type="submission" date="2020-07" db="EMBL/GenBank/DDBJ databases">
        <title>The draft genome sequence of Maribacter polysiphoniae KCTC 22021.</title>
        <authorList>
            <person name="Mu L."/>
        </authorList>
    </citation>
    <scope>NUCLEOTIDE SEQUENCE [LARGE SCALE GENOMIC DNA]</scope>
    <source>
        <strain evidence="3 6">KCTC 22021</strain>
    </source>
</reference>
<dbReference type="Pfam" id="PF01345">
    <property type="entry name" value="DUF11"/>
    <property type="match status" value="1"/>
</dbReference>
<dbReference type="NCBIfam" id="TIGR01451">
    <property type="entry name" value="B_ant_repeat"/>
    <property type="match status" value="1"/>
</dbReference>
<dbReference type="InterPro" id="IPR001434">
    <property type="entry name" value="OmcB-like_DUF11"/>
</dbReference>
<keyword evidence="6" id="KW-1185">Reference proteome</keyword>
<dbReference type="EMBL" id="QGGQ01000002">
    <property type="protein sequence ID" value="PWK24732.1"/>
    <property type="molecule type" value="Genomic_DNA"/>
</dbReference>
<evidence type="ECO:0000259" key="1">
    <source>
        <dbReference type="Pfam" id="PF01345"/>
    </source>
</evidence>
<dbReference type="RefSeq" id="WP_109649278.1">
    <property type="nucleotide sequence ID" value="NZ_JACWLN010000001.1"/>
</dbReference>
<organism evidence="4 5">
    <name type="scientific">Maribacter polysiphoniae</name>
    <dbReference type="NCBI Taxonomy" id="429344"/>
    <lineage>
        <taxon>Bacteria</taxon>
        <taxon>Pseudomonadati</taxon>
        <taxon>Bacteroidota</taxon>
        <taxon>Flavobacteriia</taxon>
        <taxon>Flavobacteriales</taxon>
        <taxon>Flavobacteriaceae</taxon>
        <taxon>Maribacter</taxon>
    </lineage>
</organism>
<feature type="domain" description="IgGFc-binding protein N-terminal" evidence="2">
    <location>
        <begin position="130"/>
        <end position="452"/>
    </location>
</feature>
<accession>A0A316E5D6</accession>
<gene>
    <name evidence="3" type="ORF">HZY62_01135</name>
    <name evidence="4" type="ORF">LX92_01097</name>
</gene>
<sequence>MKLKFLVPLFLFAFIHVGYAQLSDLHYLPPLKQGANNQAIQQQAIYLSTPEVTAFTVNAYLGTSTTPFTTFSLSKTTPIKYNLAKGDNNITLVENDSTGVVLKRGGLRFEAPSGKEFYVNYRGISGSQAASLTSKGRAAMGTRFKWGGVPNLGTHVSKSNTVGVMATEDGTTVTLSGYDPDCVFRLGSDASGMTDDSYQITLDANESFVFEAYLGNTFSTAQSQGWIGASIVSDKNIVISNGSLNYGRQANSSNRDAGIDQPVPENRLGKEYVFVRGNGGTTGPTEFPIIIGTQNNTEIYVNGSTTAIATINNGDYFEIPSSYYSSNSVGANMYVTTSKDAYAYQCLAGSNAIYTQGLNFVAPVNCLLPDTMDNIPNITDVAGSTLSGGVTIIASTSTPDSNIQVTDDTGVVTLTSPSSVAGTSLWKTYYIPGLTGNVSVESTGPIAVGFFGYNGARGIAGYFSGFDTVPVVDLQVTGGGCLPNAQVEVVDPNFDDYQWFENGKLIAGANSATYTPTSAGDYYARVTKGGCTYDSQPLTAYYCDPDIVLNKDADQNTVNDGDTVTFTITVETLGIDPVSNLVLTDLLPAGLELISSSISKGSFTYPDWNVGSMDPGDLETLTMVTKASLNNIHIPTVDYTNTVTNNQDQIDSNTTADDPSETVTVNKIATTTVITNRRITYRVNKN</sequence>
<protein>
    <submittedName>
        <fullName evidence="3">DUF11 domain-containing protein</fullName>
    </submittedName>
    <submittedName>
        <fullName evidence="4">Putative repeat protein (TIGR01451 family)</fullName>
    </submittedName>
</protein>
<evidence type="ECO:0000313" key="5">
    <source>
        <dbReference type="Proteomes" id="UP000245667"/>
    </source>
</evidence>
<dbReference type="Proteomes" id="UP000245667">
    <property type="component" value="Unassembled WGS sequence"/>
</dbReference>
<dbReference type="InterPro" id="IPR047589">
    <property type="entry name" value="DUF11_rpt"/>
</dbReference>
<dbReference type="Pfam" id="PF17517">
    <property type="entry name" value="IgGFc_binding"/>
    <property type="match status" value="1"/>
</dbReference>